<evidence type="ECO:0000256" key="1">
    <source>
        <dbReference type="SAM" id="MobiDB-lite"/>
    </source>
</evidence>
<organism evidence="2 3">
    <name type="scientific">Polarella glacialis</name>
    <name type="common">Dinoflagellate</name>
    <dbReference type="NCBI Taxonomy" id="89957"/>
    <lineage>
        <taxon>Eukaryota</taxon>
        <taxon>Sar</taxon>
        <taxon>Alveolata</taxon>
        <taxon>Dinophyceae</taxon>
        <taxon>Suessiales</taxon>
        <taxon>Suessiaceae</taxon>
        <taxon>Polarella</taxon>
    </lineage>
</organism>
<dbReference type="EMBL" id="CAJNNV010024862">
    <property type="protein sequence ID" value="CAE8610909.1"/>
    <property type="molecule type" value="Genomic_DNA"/>
</dbReference>
<comment type="caution">
    <text evidence="2">The sequence shown here is derived from an EMBL/GenBank/DDBJ whole genome shotgun (WGS) entry which is preliminary data.</text>
</comment>
<reference evidence="2" key="1">
    <citation type="submission" date="2021-02" db="EMBL/GenBank/DDBJ databases">
        <authorList>
            <person name="Dougan E. K."/>
            <person name="Rhodes N."/>
            <person name="Thang M."/>
            <person name="Chan C."/>
        </authorList>
    </citation>
    <scope>NUCLEOTIDE SEQUENCE</scope>
</reference>
<feature type="region of interest" description="Disordered" evidence="1">
    <location>
        <begin position="15"/>
        <end position="118"/>
    </location>
</feature>
<sequence>MSPQVSANSCWTALRLGANMPPPSREPSSHATDQNKKTQKCINKLGTCSPSADNNDNNKKKKKSNNNNNNNNNNKKTTATTATATATTTTISTTITTTTTGEGPHAQQGRRGASSIGLLASLGSQLGCPEKQ</sequence>
<evidence type="ECO:0000313" key="3">
    <source>
        <dbReference type="Proteomes" id="UP000654075"/>
    </source>
</evidence>
<proteinExistence type="predicted"/>
<dbReference type="Proteomes" id="UP000654075">
    <property type="component" value="Unassembled WGS sequence"/>
</dbReference>
<dbReference type="AlphaFoldDB" id="A0A813F9J5"/>
<protein>
    <submittedName>
        <fullName evidence="2">Uncharacterized protein</fullName>
    </submittedName>
</protein>
<keyword evidence="3" id="KW-1185">Reference proteome</keyword>
<feature type="compositionally biased region" description="Low complexity" evidence="1">
    <location>
        <begin position="65"/>
        <end position="100"/>
    </location>
</feature>
<accession>A0A813F9J5</accession>
<name>A0A813F9J5_POLGL</name>
<evidence type="ECO:0000313" key="2">
    <source>
        <dbReference type="EMBL" id="CAE8610909.1"/>
    </source>
</evidence>
<gene>
    <name evidence="2" type="ORF">PGLA1383_LOCUS28714</name>
</gene>